<feature type="region of interest" description="Disordered" evidence="1">
    <location>
        <begin position="260"/>
        <end position="321"/>
    </location>
</feature>
<evidence type="ECO:0008006" key="4">
    <source>
        <dbReference type="Google" id="ProtNLM"/>
    </source>
</evidence>
<sequence>QPPESGHSALKRGVNHVRRDGNMVDLVRAVGELAEAQCEEPLDEENAFSLLAPVGRIGVRPTHPDRWMMEDGLAKKFPGRTENVVLPSMPRIVDECPKTKDTDQAPICKVVRGRKTCWVMRTGAQAAVDVDVANSLVSELRELHEDRLRELWVPSGVLVETEDATEEAPGRVSLEALRERWGRHCVCMESDGAITPTCFYSCKTGHCPHKYSVENVAGIKDWVGTPAGGAKVGAAELRRREKERRKLDKARARVRAAEMLANSARLDPDETERKKMGGARGRAAARAPARARPKAKSAAKPGGAAESGVAQGAAEPGGAAGSSARLAAKAPVRAMASAQGVSKLGGAAPSGVAQGVAKPGGAAGSAVGLAAKTSARARGSAKGVAKSGGAGGSGARGAPCREERPDSDTSGDSSSSFDGSSTSDS</sequence>
<feature type="compositionally biased region" description="Low complexity" evidence="1">
    <location>
        <begin position="408"/>
        <end position="425"/>
    </location>
</feature>
<feature type="compositionally biased region" description="Low complexity" evidence="1">
    <location>
        <begin position="364"/>
        <end position="385"/>
    </location>
</feature>
<reference evidence="2" key="1">
    <citation type="submission" date="2023-10" db="EMBL/GenBank/DDBJ databases">
        <authorList>
            <person name="Chen Y."/>
            <person name="Shah S."/>
            <person name="Dougan E. K."/>
            <person name="Thang M."/>
            <person name="Chan C."/>
        </authorList>
    </citation>
    <scope>NUCLEOTIDE SEQUENCE [LARGE SCALE GENOMIC DNA]</scope>
</reference>
<proteinExistence type="predicted"/>
<dbReference type="EMBL" id="CAUYUJ010001731">
    <property type="protein sequence ID" value="CAK0797325.1"/>
    <property type="molecule type" value="Genomic_DNA"/>
</dbReference>
<feature type="non-terminal residue" evidence="2">
    <location>
        <position position="1"/>
    </location>
</feature>
<evidence type="ECO:0000313" key="2">
    <source>
        <dbReference type="EMBL" id="CAK0797325.1"/>
    </source>
</evidence>
<evidence type="ECO:0000256" key="1">
    <source>
        <dbReference type="SAM" id="MobiDB-lite"/>
    </source>
</evidence>
<protein>
    <recommendedName>
        <fullName evidence="4">Replication termination factor 2</fullName>
    </recommendedName>
</protein>
<accession>A0ABN9PVR5</accession>
<dbReference type="Proteomes" id="UP001189429">
    <property type="component" value="Unassembled WGS sequence"/>
</dbReference>
<organism evidence="2 3">
    <name type="scientific">Prorocentrum cordatum</name>
    <dbReference type="NCBI Taxonomy" id="2364126"/>
    <lineage>
        <taxon>Eukaryota</taxon>
        <taxon>Sar</taxon>
        <taxon>Alveolata</taxon>
        <taxon>Dinophyceae</taxon>
        <taxon>Prorocentrales</taxon>
        <taxon>Prorocentraceae</taxon>
        <taxon>Prorocentrum</taxon>
    </lineage>
</organism>
<feature type="compositionally biased region" description="Gly residues" evidence="1">
    <location>
        <begin position="386"/>
        <end position="395"/>
    </location>
</feature>
<evidence type="ECO:0000313" key="3">
    <source>
        <dbReference type="Proteomes" id="UP001189429"/>
    </source>
</evidence>
<feature type="region of interest" description="Disordered" evidence="1">
    <location>
        <begin position="343"/>
        <end position="425"/>
    </location>
</feature>
<gene>
    <name evidence="2" type="ORF">PCOR1329_LOCUS6458</name>
</gene>
<feature type="compositionally biased region" description="Low complexity" evidence="1">
    <location>
        <begin position="298"/>
        <end position="321"/>
    </location>
</feature>
<comment type="caution">
    <text evidence="2">The sequence shown here is derived from an EMBL/GenBank/DDBJ whole genome shotgun (WGS) entry which is preliminary data.</text>
</comment>
<keyword evidence="3" id="KW-1185">Reference proteome</keyword>
<name>A0ABN9PVR5_9DINO</name>
<feature type="compositionally biased region" description="Basic and acidic residues" evidence="1">
    <location>
        <begin position="266"/>
        <end position="275"/>
    </location>
</feature>